<reference evidence="10" key="1">
    <citation type="submission" date="2022-03" db="EMBL/GenBank/DDBJ databases">
        <title>Draft Genome Sequence of Firmicute Strain S0AB, a Heterotrophic Iron/Sulfur-Oxidizing Extreme Acidophile.</title>
        <authorList>
            <person name="Vergara E."/>
            <person name="Pakostova E."/>
            <person name="Johnson D.B."/>
            <person name="Holmes D.S."/>
        </authorList>
    </citation>
    <scope>NUCLEOTIDE SEQUENCE</scope>
    <source>
        <strain evidence="10">S0AB</strain>
    </source>
</reference>
<dbReference type="InterPro" id="IPR023165">
    <property type="entry name" value="rRNA_Ade_diMease-like_C"/>
</dbReference>
<evidence type="ECO:0000313" key="11">
    <source>
        <dbReference type="Proteomes" id="UP001139263"/>
    </source>
</evidence>
<dbReference type="CDD" id="cd02440">
    <property type="entry name" value="AdoMet_MTases"/>
    <property type="match status" value="1"/>
</dbReference>
<feature type="binding site" evidence="7 8">
    <location>
        <position position="60"/>
    </location>
    <ligand>
        <name>S-adenosyl-L-methionine</name>
        <dbReference type="ChEBI" id="CHEBI:59789"/>
    </ligand>
</feature>
<dbReference type="GO" id="GO:0003723">
    <property type="term" value="F:RNA binding"/>
    <property type="evidence" value="ECO:0007669"/>
    <property type="project" value="UniProtKB-UniRule"/>
</dbReference>
<feature type="binding site" evidence="7 8">
    <location>
        <position position="31"/>
    </location>
    <ligand>
        <name>S-adenosyl-L-methionine</name>
        <dbReference type="ChEBI" id="CHEBI:59789"/>
    </ligand>
</feature>
<comment type="catalytic activity">
    <reaction evidence="7">
        <text>adenosine(1518)/adenosine(1519) in 16S rRNA + 4 S-adenosyl-L-methionine = N(6)-dimethyladenosine(1518)/N(6)-dimethyladenosine(1519) in 16S rRNA + 4 S-adenosyl-L-homocysteine + 4 H(+)</text>
        <dbReference type="Rhea" id="RHEA:19609"/>
        <dbReference type="Rhea" id="RHEA-COMP:10232"/>
        <dbReference type="Rhea" id="RHEA-COMP:10233"/>
        <dbReference type="ChEBI" id="CHEBI:15378"/>
        <dbReference type="ChEBI" id="CHEBI:57856"/>
        <dbReference type="ChEBI" id="CHEBI:59789"/>
        <dbReference type="ChEBI" id="CHEBI:74411"/>
        <dbReference type="ChEBI" id="CHEBI:74493"/>
        <dbReference type="EC" id="2.1.1.182"/>
    </reaction>
</comment>
<evidence type="ECO:0000256" key="2">
    <source>
        <dbReference type="ARBA" id="ARBA00022552"/>
    </source>
</evidence>
<evidence type="ECO:0000256" key="6">
    <source>
        <dbReference type="ARBA" id="ARBA00022884"/>
    </source>
</evidence>
<accession>A0A9X1V7W7</accession>
<protein>
    <recommendedName>
        <fullName evidence="7">Ribosomal RNA small subunit methyltransferase A</fullName>
        <ecNumber evidence="7">2.1.1.182</ecNumber>
    </recommendedName>
    <alternativeName>
        <fullName evidence="7">16S rRNA (adenine(1518)-N(6)/adenine(1519)-N(6))-dimethyltransferase</fullName>
    </alternativeName>
    <alternativeName>
        <fullName evidence="7">16S rRNA dimethyladenosine transferase</fullName>
    </alternativeName>
    <alternativeName>
        <fullName evidence="7">16S rRNA dimethylase</fullName>
    </alternativeName>
    <alternativeName>
        <fullName evidence="7">S-adenosylmethionine-6-N', N'-adenosyl(rRNA) dimethyltransferase</fullName>
    </alternativeName>
</protein>
<dbReference type="NCBIfam" id="TIGR00755">
    <property type="entry name" value="ksgA"/>
    <property type="match status" value="1"/>
</dbReference>
<evidence type="ECO:0000256" key="7">
    <source>
        <dbReference type="HAMAP-Rule" id="MF_00607"/>
    </source>
</evidence>
<dbReference type="InterPro" id="IPR011530">
    <property type="entry name" value="rRNA_adenine_dimethylase"/>
</dbReference>
<feature type="binding site" evidence="7 8">
    <location>
        <position position="131"/>
    </location>
    <ligand>
        <name>S-adenosyl-L-methionine</name>
        <dbReference type="ChEBI" id="CHEBI:59789"/>
    </ligand>
</feature>
<keyword evidence="11" id="KW-1185">Reference proteome</keyword>
<dbReference type="GO" id="GO:0052908">
    <property type="term" value="F:16S rRNA (adenine(1518)-N(6)/adenine(1519)-N(6))-dimethyltransferase activity"/>
    <property type="evidence" value="ECO:0007669"/>
    <property type="project" value="UniProtKB-EC"/>
</dbReference>
<dbReference type="AlphaFoldDB" id="A0A9X1V7W7"/>
<organism evidence="10 11">
    <name type="scientific">Sulfoacidibacillus ferrooxidans</name>
    <dbReference type="NCBI Taxonomy" id="2005001"/>
    <lineage>
        <taxon>Bacteria</taxon>
        <taxon>Bacillati</taxon>
        <taxon>Bacillota</taxon>
        <taxon>Bacilli</taxon>
        <taxon>Bacillales</taxon>
        <taxon>Alicyclobacillaceae</taxon>
        <taxon>Sulfoacidibacillus</taxon>
    </lineage>
</organism>
<feature type="binding site" evidence="7 8">
    <location>
        <position position="107"/>
    </location>
    <ligand>
        <name>S-adenosyl-L-methionine</name>
        <dbReference type="ChEBI" id="CHEBI:59789"/>
    </ligand>
</feature>
<keyword evidence="1 7" id="KW-0963">Cytoplasm</keyword>
<evidence type="ECO:0000313" key="10">
    <source>
        <dbReference type="EMBL" id="MCI0182629.1"/>
    </source>
</evidence>
<dbReference type="SUPFAM" id="SSF53335">
    <property type="entry name" value="S-adenosyl-L-methionine-dependent methyltransferases"/>
    <property type="match status" value="1"/>
</dbReference>
<dbReference type="EMBL" id="JALBUF010000001">
    <property type="protein sequence ID" value="MCI0182629.1"/>
    <property type="molecule type" value="Genomic_DNA"/>
</dbReference>
<dbReference type="HAMAP" id="MF_00607">
    <property type="entry name" value="16SrRNA_methyltr_A"/>
    <property type="match status" value="1"/>
</dbReference>
<comment type="similarity">
    <text evidence="7">Belongs to the class I-like SAM-binding methyltransferase superfamily. rRNA adenine N(6)-methyltransferase family. RsmA subfamily.</text>
</comment>
<keyword evidence="3 7" id="KW-0489">Methyltransferase</keyword>
<dbReference type="FunFam" id="3.40.50.150:FF:000023">
    <property type="entry name" value="Ribosomal RNA small subunit methyltransferase A"/>
    <property type="match status" value="1"/>
</dbReference>
<dbReference type="Gene3D" id="3.40.50.150">
    <property type="entry name" value="Vaccinia Virus protein VP39"/>
    <property type="match status" value="1"/>
</dbReference>
<keyword evidence="4 7" id="KW-0808">Transferase</keyword>
<evidence type="ECO:0000256" key="1">
    <source>
        <dbReference type="ARBA" id="ARBA00022490"/>
    </source>
</evidence>
<comment type="caution">
    <text evidence="10">The sequence shown here is derived from an EMBL/GenBank/DDBJ whole genome shotgun (WGS) entry which is preliminary data.</text>
</comment>
<comment type="subcellular location">
    <subcellularLocation>
        <location evidence="7">Cytoplasm</location>
    </subcellularLocation>
</comment>
<keyword evidence="2 7" id="KW-0698">rRNA processing</keyword>
<dbReference type="RefSeq" id="WP_241712204.1">
    <property type="nucleotide sequence ID" value="NZ_JALBUF010000001.1"/>
</dbReference>
<dbReference type="Gene3D" id="1.10.8.100">
    <property type="entry name" value="Ribosomal RNA adenine dimethylase-like, domain 2"/>
    <property type="match status" value="1"/>
</dbReference>
<dbReference type="EC" id="2.1.1.182" evidence="7"/>
<dbReference type="PANTHER" id="PTHR11727:SF7">
    <property type="entry name" value="DIMETHYLADENOSINE TRANSFERASE-RELATED"/>
    <property type="match status" value="1"/>
</dbReference>
<evidence type="ECO:0000256" key="3">
    <source>
        <dbReference type="ARBA" id="ARBA00022603"/>
    </source>
</evidence>
<dbReference type="Pfam" id="PF00398">
    <property type="entry name" value="RrnaAD"/>
    <property type="match status" value="1"/>
</dbReference>
<keyword evidence="6 7" id="KW-0694">RNA-binding</keyword>
<evidence type="ECO:0000256" key="8">
    <source>
        <dbReference type="PROSITE-ProRule" id="PRU01026"/>
    </source>
</evidence>
<dbReference type="GO" id="GO:0005829">
    <property type="term" value="C:cytosol"/>
    <property type="evidence" value="ECO:0007669"/>
    <property type="project" value="TreeGrafter"/>
</dbReference>
<comment type="function">
    <text evidence="7">Specifically dimethylates two adjacent adenosines (A1518 and A1519) in the loop of a conserved hairpin near the 3'-end of 16S rRNA in the 30S particle. May play a critical role in biogenesis of 30S subunits.</text>
</comment>
<dbReference type="InterPro" id="IPR029063">
    <property type="entry name" value="SAM-dependent_MTases_sf"/>
</dbReference>
<dbReference type="PROSITE" id="PS51689">
    <property type="entry name" value="SAM_RNA_A_N6_MT"/>
    <property type="match status" value="1"/>
</dbReference>
<gene>
    <name evidence="7 10" type="primary">rsmA</name>
    <name evidence="7" type="synonym">ksgA</name>
    <name evidence="10" type="ORF">MM817_00894</name>
</gene>
<evidence type="ECO:0000259" key="9">
    <source>
        <dbReference type="SMART" id="SM00650"/>
    </source>
</evidence>
<dbReference type="PANTHER" id="PTHR11727">
    <property type="entry name" value="DIMETHYLADENOSINE TRANSFERASE"/>
    <property type="match status" value="1"/>
</dbReference>
<evidence type="ECO:0000256" key="5">
    <source>
        <dbReference type="ARBA" id="ARBA00022691"/>
    </source>
</evidence>
<proteinExistence type="inferred from homology"/>
<feature type="binding site" evidence="7 8">
    <location>
        <position position="29"/>
    </location>
    <ligand>
        <name>S-adenosyl-L-methionine</name>
        <dbReference type="ChEBI" id="CHEBI:59789"/>
    </ligand>
</feature>
<dbReference type="SMART" id="SM00650">
    <property type="entry name" value="rADc"/>
    <property type="match status" value="1"/>
</dbReference>
<name>A0A9X1V7W7_9BACL</name>
<dbReference type="PROSITE" id="PS01131">
    <property type="entry name" value="RRNA_A_DIMETH"/>
    <property type="match status" value="1"/>
</dbReference>
<dbReference type="InterPro" id="IPR020596">
    <property type="entry name" value="rRNA_Ade_Mease_Trfase_CS"/>
</dbReference>
<sequence>MKQPLYQPRIVSELLKRHSFVIKKSLGQNFLVDGHILDSIVDAALEGAPSQGTKIAIEIGPGIGTLTQALVKGGFDRVITIEKDKRLQPLLQETLGDYEEVDIRFEDALQFDFEHLFSQLPKDATICFAANLPYYITTPLIMHVVEYRLPFSRIVVMVQKEVAERMVARPGGKDYGALSVAVQYYCQAKIVTVVPGTCFMPKPDVESAVISLERIDHGFDCDQVAFFRVVRGAFAKRRKTLENTLAMEFGLAKPVVRTWLQTAGIDGMRRGETLSLQEFALLSKHFEQFVSSSDRKVTTYEVHESNKRQYDDQ</sequence>
<dbReference type="InterPro" id="IPR020598">
    <property type="entry name" value="rRNA_Ade_methylase_Trfase_N"/>
</dbReference>
<dbReference type="InterPro" id="IPR001737">
    <property type="entry name" value="KsgA/Erm"/>
</dbReference>
<feature type="binding site" evidence="7 8">
    <location>
        <position position="82"/>
    </location>
    <ligand>
        <name>S-adenosyl-L-methionine</name>
        <dbReference type="ChEBI" id="CHEBI:59789"/>
    </ligand>
</feature>
<dbReference type="Proteomes" id="UP001139263">
    <property type="component" value="Unassembled WGS sequence"/>
</dbReference>
<evidence type="ECO:0000256" key="4">
    <source>
        <dbReference type="ARBA" id="ARBA00022679"/>
    </source>
</evidence>
<keyword evidence="5 7" id="KW-0949">S-adenosyl-L-methionine</keyword>
<feature type="domain" description="Ribosomal RNA adenine methylase transferase N-terminal" evidence="9">
    <location>
        <begin position="36"/>
        <end position="216"/>
    </location>
</feature>